<dbReference type="Gene3D" id="3.10.110.10">
    <property type="entry name" value="Ubiquitin Conjugating Enzyme"/>
    <property type="match status" value="1"/>
</dbReference>
<evidence type="ECO:0000313" key="2">
    <source>
        <dbReference type="EMBL" id="CAE8695689.1"/>
    </source>
</evidence>
<feature type="non-terminal residue" evidence="2">
    <location>
        <position position="257"/>
    </location>
</feature>
<evidence type="ECO:0000313" key="3">
    <source>
        <dbReference type="Proteomes" id="UP000626109"/>
    </source>
</evidence>
<dbReference type="InterPro" id="IPR050113">
    <property type="entry name" value="Ub_conjugating_enzyme"/>
</dbReference>
<reference evidence="2" key="1">
    <citation type="submission" date="2021-02" db="EMBL/GenBank/DDBJ databases">
        <authorList>
            <person name="Dougan E. K."/>
            <person name="Rhodes N."/>
            <person name="Thang M."/>
            <person name="Chan C."/>
        </authorList>
    </citation>
    <scope>NUCLEOTIDE SEQUENCE</scope>
</reference>
<comment type="caution">
    <text evidence="2">The sequence shown here is derived from an EMBL/GenBank/DDBJ whole genome shotgun (WGS) entry which is preliminary data.</text>
</comment>
<sequence length="257" mass="28110">ATSRLRKEMKVISEDPPPHIHVSVDEGNILNWSYILEGPLDTPYEGGWYWGRLKFPKDYPFRPPSILMVTPSGRFESNVRLCLSMSDYHPETWQPAWSVATVLKGLLSFMCEDIPTAGAVDPLPPKEKRIDIASKSIAWNQEQADFRKAFPEFDQILAEAYKAKAPASAPATAPLVSVSAEGRSDFVPGDIVVVRGLKARADLNGKEGVVQEPEDAQVASGRVKVCVDGEALGVKPENLERRSETSFTVTGVSDGAA</sequence>
<dbReference type="InterPro" id="IPR016135">
    <property type="entry name" value="UBQ-conjugating_enzyme/RWD"/>
</dbReference>
<dbReference type="EMBL" id="CAJNNW010028349">
    <property type="protein sequence ID" value="CAE8695689.1"/>
    <property type="molecule type" value="Genomic_DNA"/>
</dbReference>
<proteinExistence type="predicted"/>
<name>A0A813KBA7_POLGL</name>
<dbReference type="CDD" id="cd23799">
    <property type="entry name" value="UBCc_UBE2J"/>
    <property type="match status" value="1"/>
</dbReference>
<gene>
    <name evidence="2" type="ORF">PGLA2088_LOCUS29496</name>
</gene>
<dbReference type="Proteomes" id="UP000626109">
    <property type="component" value="Unassembled WGS sequence"/>
</dbReference>
<accession>A0A813KBA7</accession>
<dbReference type="PROSITE" id="PS50127">
    <property type="entry name" value="UBC_2"/>
    <property type="match status" value="1"/>
</dbReference>
<protein>
    <recommendedName>
        <fullName evidence="1">UBC core domain-containing protein</fullName>
    </recommendedName>
</protein>
<feature type="domain" description="UBC core" evidence="1">
    <location>
        <begin position="1"/>
        <end position="150"/>
    </location>
</feature>
<dbReference type="AlphaFoldDB" id="A0A813KBA7"/>
<dbReference type="Pfam" id="PF00179">
    <property type="entry name" value="UQ_con"/>
    <property type="match status" value="1"/>
</dbReference>
<dbReference type="PANTHER" id="PTHR24067">
    <property type="entry name" value="UBIQUITIN-CONJUGATING ENZYME E2"/>
    <property type="match status" value="1"/>
</dbReference>
<dbReference type="InterPro" id="IPR000608">
    <property type="entry name" value="UBC"/>
</dbReference>
<organism evidence="2 3">
    <name type="scientific">Polarella glacialis</name>
    <name type="common">Dinoflagellate</name>
    <dbReference type="NCBI Taxonomy" id="89957"/>
    <lineage>
        <taxon>Eukaryota</taxon>
        <taxon>Sar</taxon>
        <taxon>Alveolata</taxon>
        <taxon>Dinophyceae</taxon>
        <taxon>Suessiales</taxon>
        <taxon>Suessiaceae</taxon>
        <taxon>Polarella</taxon>
    </lineage>
</organism>
<dbReference type="SMART" id="SM00212">
    <property type="entry name" value="UBCc"/>
    <property type="match status" value="1"/>
</dbReference>
<dbReference type="SUPFAM" id="SSF54495">
    <property type="entry name" value="UBC-like"/>
    <property type="match status" value="1"/>
</dbReference>
<evidence type="ECO:0000259" key="1">
    <source>
        <dbReference type="PROSITE" id="PS50127"/>
    </source>
</evidence>